<dbReference type="AlphaFoldDB" id="A0A251V9W8"/>
<evidence type="ECO:0000313" key="4">
    <source>
        <dbReference type="Proteomes" id="UP000215914"/>
    </source>
</evidence>
<accession>A0A251V9W8</accession>
<dbReference type="Proteomes" id="UP000215914">
    <property type="component" value="Chromosome 3"/>
</dbReference>
<reference evidence="2" key="3">
    <citation type="submission" date="2020-06" db="EMBL/GenBank/DDBJ databases">
        <title>Helianthus annuus Genome sequencing and assembly Release 2.</title>
        <authorList>
            <person name="Gouzy J."/>
            <person name="Langlade N."/>
            <person name="Munos S."/>
        </authorList>
    </citation>
    <scope>NUCLEOTIDE SEQUENCE</scope>
    <source>
        <tissue evidence="2">Leaves</tissue>
    </source>
</reference>
<dbReference type="Gene3D" id="3.90.1720.10">
    <property type="entry name" value="endopeptidase domain like (from Nostoc punctiforme)"/>
    <property type="match status" value="1"/>
</dbReference>
<gene>
    <name evidence="3" type="ORF">HannXRQ_Chr03g0086311</name>
    <name evidence="2" type="ORF">HanXRQr2_Chr03g0128381</name>
</gene>
<dbReference type="PANTHER" id="PTHR46137">
    <property type="entry name" value="OS05G0310600 PROTEIN"/>
    <property type="match status" value="1"/>
</dbReference>
<dbReference type="InterPro" id="IPR007053">
    <property type="entry name" value="LRAT_dom"/>
</dbReference>
<dbReference type="PROSITE" id="PS51934">
    <property type="entry name" value="LRAT"/>
    <property type="match status" value="1"/>
</dbReference>
<dbReference type="PANTHER" id="PTHR46137:SF2">
    <property type="entry name" value="OS09G0526800 PROTEIN"/>
    <property type="match status" value="1"/>
</dbReference>
<dbReference type="STRING" id="4232.A0A251V9W8"/>
<protein>
    <submittedName>
        <fullName evidence="2 3">LRAT-like domain-containing protein</fullName>
    </submittedName>
</protein>
<organism evidence="3 4">
    <name type="scientific">Helianthus annuus</name>
    <name type="common">Common sunflower</name>
    <dbReference type="NCBI Taxonomy" id="4232"/>
    <lineage>
        <taxon>Eukaryota</taxon>
        <taxon>Viridiplantae</taxon>
        <taxon>Streptophyta</taxon>
        <taxon>Embryophyta</taxon>
        <taxon>Tracheophyta</taxon>
        <taxon>Spermatophyta</taxon>
        <taxon>Magnoliopsida</taxon>
        <taxon>eudicotyledons</taxon>
        <taxon>Gunneridae</taxon>
        <taxon>Pentapetalae</taxon>
        <taxon>asterids</taxon>
        <taxon>campanulids</taxon>
        <taxon>Asterales</taxon>
        <taxon>Asteraceae</taxon>
        <taxon>Asteroideae</taxon>
        <taxon>Heliantheae alliance</taxon>
        <taxon>Heliantheae</taxon>
        <taxon>Helianthus</taxon>
    </lineage>
</organism>
<feature type="domain" description="LRAT" evidence="1">
    <location>
        <begin position="38"/>
        <end position="157"/>
    </location>
</feature>
<keyword evidence="4" id="KW-1185">Reference proteome</keyword>
<dbReference type="Gramene" id="mRNA:HanXRQr2_Chr03g0128381">
    <property type="protein sequence ID" value="mRNA:HanXRQr2_Chr03g0128381"/>
    <property type="gene ID" value="HanXRQr2_Chr03g0128381"/>
</dbReference>
<evidence type="ECO:0000313" key="2">
    <source>
        <dbReference type="EMBL" id="KAF5815906.1"/>
    </source>
</evidence>
<evidence type="ECO:0000259" key="1">
    <source>
        <dbReference type="PROSITE" id="PS51934"/>
    </source>
</evidence>
<dbReference type="Pfam" id="PF04970">
    <property type="entry name" value="LRAT"/>
    <property type="match status" value="1"/>
</dbReference>
<dbReference type="EMBL" id="MNCJ02000318">
    <property type="protein sequence ID" value="KAF5815906.1"/>
    <property type="molecule type" value="Genomic_DNA"/>
</dbReference>
<sequence length="211" mass="23325">MTSDQENAKSDVGIGWNLSSSLPVPSSCLNSSSLNSSCLNPIDNGFPQHNCDSGSCLCTYDCGFHQPESGVTLSCLNCFTGTGSLYLYQYGVNKWMHMSRIRGGICTVEPYDPPQDVINRAIYLFGQHKGFGEYNVVTNNCEDFTLYCKTELMIDGKLATRVSGKVNSIVNAPWKPVLVQIKPTLVFEVMLLRLGWKILECLGWSVAIKKM</sequence>
<proteinExistence type="predicted"/>
<evidence type="ECO:0000313" key="3">
    <source>
        <dbReference type="EMBL" id="OTG32407.1"/>
    </source>
</evidence>
<reference evidence="2 4" key="1">
    <citation type="journal article" date="2017" name="Nature">
        <title>The sunflower genome provides insights into oil metabolism, flowering and Asterid evolution.</title>
        <authorList>
            <person name="Badouin H."/>
            <person name="Gouzy J."/>
            <person name="Grassa C.J."/>
            <person name="Murat F."/>
            <person name="Staton S.E."/>
            <person name="Cottret L."/>
            <person name="Lelandais-Briere C."/>
            <person name="Owens G.L."/>
            <person name="Carrere S."/>
            <person name="Mayjonade B."/>
            <person name="Legrand L."/>
            <person name="Gill N."/>
            <person name="Kane N.C."/>
            <person name="Bowers J.E."/>
            <person name="Hubner S."/>
            <person name="Bellec A."/>
            <person name="Berard A."/>
            <person name="Berges H."/>
            <person name="Blanchet N."/>
            <person name="Boniface M.C."/>
            <person name="Brunel D."/>
            <person name="Catrice O."/>
            <person name="Chaidir N."/>
            <person name="Claudel C."/>
            <person name="Donnadieu C."/>
            <person name="Faraut T."/>
            <person name="Fievet G."/>
            <person name="Helmstetter N."/>
            <person name="King M."/>
            <person name="Knapp S.J."/>
            <person name="Lai Z."/>
            <person name="Le Paslier M.C."/>
            <person name="Lippi Y."/>
            <person name="Lorenzon L."/>
            <person name="Mandel J.R."/>
            <person name="Marage G."/>
            <person name="Marchand G."/>
            <person name="Marquand E."/>
            <person name="Bret-Mestries E."/>
            <person name="Morien E."/>
            <person name="Nambeesan S."/>
            <person name="Nguyen T."/>
            <person name="Pegot-Espagnet P."/>
            <person name="Pouilly N."/>
            <person name="Raftis F."/>
            <person name="Sallet E."/>
            <person name="Schiex T."/>
            <person name="Thomas J."/>
            <person name="Vandecasteele C."/>
            <person name="Vares D."/>
            <person name="Vear F."/>
            <person name="Vautrin S."/>
            <person name="Crespi M."/>
            <person name="Mangin B."/>
            <person name="Burke J.M."/>
            <person name="Salse J."/>
            <person name="Munos S."/>
            <person name="Vincourt P."/>
            <person name="Rieseberg L.H."/>
            <person name="Langlade N.B."/>
        </authorList>
    </citation>
    <scope>NUCLEOTIDE SEQUENCE [LARGE SCALE GENOMIC DNA]</scope>
    <source>
        <strain evidence="4">cv. SF193</strain>
        <tissue evidence="2">Leaves</tissue>
    </source>
</reference>
<dbReference type="EMBL" id="CM007892">
    <property type="protein sequence ID" value="OTG32407.1"/>
    <property type="molecule type" value="Genomic_DNA"/>
</dbReference>
<name>A0A251V9W8_HELAN</name>
<dbReference type="InParanoid" id="A0A251V9W8"/>
<reference evidence="3" key="2">
    <citation type="submission" date="2017-02" db="EMBL/GenBank/DDBJ databases">
        <title>Sunflower complete genome.</title>
        <authorList>
            <person name="Langlade N."/>
            <person name="Munos S."/>
        </authorList>
    </citation>
    <scope>NUCLEOTIDE SEQUENCE [LARGE SCALE GENOMIC DNA]</scope>
    <source>
        <tissue evidence="3">Leaves</tissue>
    </source>
</reference>